<dbReference type="GO" id="GO:0009432">
    <property type="term" value="P:SOS response"/>
    <property type="evidence" value="ECO:0007669"/>
    <property type="project" value="TreeGrafter"/>
</dbReference>
<dbReference type="EMBL" id="JBDKWZ010000014">
    <property type="protein sequence ID" value="MEN7550539.1"/>
    <property type="molecule type" value="Genomic_DNA"/>
</dbReference>
<protein>
    <submittedName>
        <fullName evidence="3">STM4014 family protein</fullName>
    </submittedName>
</protein>
<reference evidence="3 4" key="1">
    <citation type="submission" date="2024-04" db="EMBL/GenBank/DDBJ databases">
        <title>Novel genus in family Flammeovirgaceae.</title>
        <authorList>
            <person name="Nguyen T.H."/>
            <person name="Vuong T.Q."/>
            <person name="Le H."/>
            <person name="Kim S.-G."/>
        </authorList>
    </citation>
    <scope>NUCLEOTIDE SEQUENCE [LARGE SCALE GENOMIC DNA]</scope>
    <source>
        <strain evidence="3 4">JCM 23209</strain>
    </source>
</reference>
<evidence type="ECO:0000313" key="4">
    <source>
        <dbReference type="Proteomes" id="UP001403385"/>
    </source>
</evidence>
<evidence type="ECO:0000256" key="1">
    <source>
        <dbReference type="PROSITE-ProRule" id="PRU00409"/>
    </source>
</evidence>
<keyword evidence="1" id="KW-0547">Nucleotide-binding</keyword>
<feature type="domain" description="ATP-grasp" evidence="2">
    <location>
        <begin position="145"/>
        <end position="375"/>
    </location>
</feature>
<name>A0AAW9SC57_9BACT</name>
<keyword evidence="1" id="KW-0067">ATP-binding</keyword>
<dbReference type="NCBIfam" id="NF038074">
    <property type="entry name" value="fam_STM4014"/>
    <property type="match status" value="1"/>
</dbReference>
<dbReference type="Pfam" id="PF14398">
    <property type="entry name" value="ATPgrasp_YheCD"/>
    <property type="match status" value="1"/>
</dbReference>
<dbReference type="PANTHER" id="PTHR21621">
    <property type="entry name" value="RIBOSOMAL PROTEIN S6 MODIFICATION PROTEIN"/>
    <property type="match status" value="1"/>
</dbReference>
<proteinExistence type="predicted"/>
<dbReference type="GO" id="GO:0005524">
    <property type="term" value="F:ATP binding"/>
    <property type="evidence" value="ECO:0007669"/>
    <property type="project" value="UniProtKB-UniRule"/>
</dbReference>
<dbReference type="GO" id="GO:0005737">
    <property type="term" value="C:cytoplasm"/>
    <property type="evidence" value="ECO:0007669"/>
    <property type="project" value="TreeGrafter"/>
</dbReference>
<gene>
    <name evidence="3" type="ORF">AAG747_21645</name>
</gene>
<dbReference type="PROSITE" id="PS50975">
    <property type="entry name" value="ATP_GRASP"/>
    <property type="match status" value="1"/>
</dbReference>
<dbReference type="PANTHER" id="PTHR21621:SF0">
    <property type="entry name" value="BETA-CITRYLGLUTAMATE SYNTHASE B-RELATED"/>
    <property type="match status" value="1"/>
</dbReference>
<dbReference type="SUPFAM" id="SSF56059">
    <property type="entry name" value="Glutathione synthetase ATP-binding domain-like"/>
    <property type="match status" value="1"/>
</dbReference>
<dbReference type="InterPro" id="IPR047778">
    <property type="entry name" value="STM4014-like"/>
</dbReference>
<accession>A0AAW9SC57</accession>
<evidence type="ECO:0000259" key="2">
    <source>
        <dbReference type="PROSITE" id="PS50975"/>
    </source>
</evidence>
<dbReference type="RefSeq" id="WP_346823322.1">
    <property type="nucleotide sequence ID" value="NZ_JBDKWZ010000014.1"/>
</dbReference>
<dbReference type="GO" id="GO:0046872">
    <property type="term" value="F:metal ion binding"/>
    <property type="evidence" value="ECO:0007669"/>
    <property type="project" value="InterPro"/>
</dbReference>
<organism evidence="3 4">
    <name type="scientific">Rapidithrix thailandica</name>
    <dbReference type="NCBI Taxonomy" id="413964"/>
    <lineage>
        <taxon>Bacteria</taxon>
        <taxon>Pseudomonadati</taxon>
        <taxon>Bacteroidota</taxon>
        <taxon>Cytophagia</taxon>
        <taxon>Cytophagales</taxon>
        <taxon>Flammeovirgaceae</taxon>
        <taxon>Rapidithrix</taxon>
    </lineage>
</organism>
<comment type="caution">
    <text evidence="3">The sequence shown here is derived from an EMBL/GenBank/DDBJ whole genome shotgun (WGS) entry which is preliminary data.</text>
</comment>
<dbReference type="Gene3D" id="3.30.470.20">
    <property type="entry name" value="ATP-grasp fold, B domain"/>
    <property type="match status" value="1"/>
</dbReference>
<sequence>MQFVVVGNPENRRVQFLKEAIAKKGLPELKVVSYQSLLENREVLAEVLSPGCCLKVESPGENPEAFQKLVALGEDSVPDYFNKIPAHKILSTPLEFGRIQYGAQWYAGFSKLLDEIDNLLTKHPEVQVVNAPGEIKMLFDKVACSQEFLKQGISAPPFLGVVRSYDHLQEILQTTGHKQVFIKPAHGSSASGVMAYRQNSQGKELMTTSVEMVKEGFEIKLFNNLKIRKYNKKEDIATIINTLAKEHLYMEQWLPKTQTENGLFDLRCVSIGGKARQMVMRQSHHPMTNLHLGNQRGDLEQLQNRLPEDQWHSILQIAEKAARVFPQSNVLGLDIALNPKQKNPFVIEANAFGDLLPHVLHRGETTYEAMVTYYLQQNA</sequence>
<dbReference type="GO" id="GO:0018169">
    <property type="term" value="F:ribosomal S6-glutamic acid ligase activity"/>
    <property type="evidence" value="ECO:0007669"/>
    <property type="project" value="TreeGrafter"/>
</dbReference>
<evidence type="ECO:0000313" key="3">
    <source>
        <dbReference type="EMBL" id="MEN7550539.1"/>
    </source>
</evidence>
<dbReference type="InterPro" id="IPR011761">
    <property type="entry name" value="ATP-grasp"/>
</dbReference>
<dbReference type="InterPro" id="IPR026838">
    <property type="entry name" value="YheC/D"/>
</dbReference>
<keyword evidence="4" id="KW-1185">Reference proteome</keyword>
<dbReference type="Proteomes" id="UP001403385">
    <property type="component" value="Unassembled WGS sequence"/>
</dbReference>
<dbReference type="AlphaFoldDB" id="A0AAW9SC57"/>